<dbReference type="EMBL" id="JXNT01000021">
    <property type="protein sequence ID" value="ODM14783.1"/>
    <property type="molecule type" value="Genomic_DNA"/>
</dbReference>
<dbReference type="PANTHER" id="PTHR28110">
    <property type="entry name" value="TRANSMEMBRANE PROTEIN"/>
    <property type="match status" value="1"/>
</dbReference>
<comment type="caution">
    <text evidence="1">The sequence shown here is derived from an EMBL/GenBank/DDBJ whole genome shotgun (WGS) entry which is preliminary data.</text>
</comment>
<gene>
    <name evidence="1" type="ORF">SI65_09777</name>
</gene>
<protein>
    <submittedName>
        <fullName evidence="1">Uncharacterized protein</fullName>
    </submittedName>
</protein>
<accession>A0A1E3B1H2</accession>
<dbReference type="AlphaFoldDB" id="A0A1E3B1H2"/>
<keyword evidence="2" id="KW-1185">Reference proteome</keyword>
<dbReference type="InterPro" id="IPR055323">
    <property type="entry name" value="C57A10.07/YOR238W"/>
</dbReference>
<dbReference type="PANTHER" id="PTHR28110:SF1">
    <property type="entry name" value="TRANSMEMBRANE PROTEIN"/>
    <property type="match status" value="1"/>
</dbReference>
<dbReference type="Proteomes" id="UP000094569">
    <property type="component" value="Unassembled WGS sequence"/>
</dbReference>
<proteinExistence type="predicted"/>
<name>A0A1E3B1H2_ASPCR</name>
<dbReference type="VEuPathDB" id="FungiDB:SI65_09777"/>
<dbReference type="GO" id="GO:0005737">
    <property type="term" value="C:cytoplasm"/>
    <property type="evidence" value="ECO:0007669"/>
    <property type="project" value="TreeGrafter"/>
</dbReference>
<dbReference type="OrthoDB" id="4347at2759"/>
<evidence type="ECO:0000313" key="1">
    <source>
        <dbReference type="EMBL" id="ODM14783.1"/>
    </source>
</evidence>
<reference evidence="1 2" key="1">
    <citation type="journal article" date="2016" name="BMC Genomics">
        <title>Comparative genomic and transcriptomic analyses of the Fuzhuan brick tea-fermentation fungus Aspergillus cristatus.</title>
        <authorList>
            <person name="Ge Y."/>
            <person name="Wang Y."/>
            <person name="Liu Y."/>
            <person name="Tan Y."/>
            <person name="Ren X."/>
            <person name="Zhang X."/>
            <person name="Hyde K.D."/>
            <person name="Liu Y."/>
            <person name="Liu Z."/>
        </authorList>
    </citation>
    <scope>NUCLEOTIDE SEQUENCE [LARGE SCALE GENOMIC DNA]</scope>
    <source>
        <strain evidence="1 2">GZAAS20.1005</strain>
    </source>
</reference>
<dbReference type="STRING" id="573508.A0A1E3B1H2"/>
<sequence length="267" mass="30321">MQEQRCNHLIIVCCHAIYLGGPTRGLSEDEWAIEPFQRGETSTFTEHVKAGLQVLADHPCGLLVFSGGPTKRGRTDLAEGESYMNLVKDNDYFGYSQRINPSQVTTETHATDSYQNVLFSLLRFRFYTGSYPARVTVVTHEFKRKRFMDFHFPAVGLVPVTVSSRQDEENRRVALIGINPPESVTLLESLIAGEEKSGIGLWRRDRYGVQSELAGKRVKREWQAGMENGLFVDVGLEPVVEDLVRWDGGRSGNEWFDKMEQLPWYSP</sequence>
<evidence type="ECO:0000313" key="2">
    <source>
        <dbReference type="Proteomes" id="UP000094569"/>
    </source>
</evidence>
<organism evidence="1 2">
    <name type="scientific">Aspergillus cristatus</name>
    <name type="common">Chinese Fuzhuan brick tea-fermentation fungus</name>
    <name type="synonym">Eurotium cristatum</name>
    <dbReference type="NCBI Taxonomy" id="573508"/>
    <lineage>
        <taxon>Eukaryota</taxon>
        <taxon>Fungi</taxon>
        <taxon>Dikarya</taxon>
        <taxon>Ascomycota</taxon>
        <taxon>Pezizomycotina</taxon>
        <taxon>Eurotiomycetes</taxon>
        <taxon>Eurotiomycetidae</taxon>
        <taxon>Eurotiales</taxon>
        <taxon>Aspergillaceae</taxon>
        <taxon>Aspergillus</taxon>
        <taxon>Aspergillus subgen. Aspergillus</taxon>
    </lineage>
</organism>